<dbReference type="EMBL" id="BAFB01000001">
    <property type="protein sequence ID" value="GAB32237.1"/>
    <property type="molecule type" value="Genomic_DNA"/>
</dbReference>
<protein>
    <recommendedName>
        <fullName evidence="4">Lipoprotein</fullName>
    </recommendedName>
</protein>
<proteinExistence type="predicted"/>
<comment type="caution">
    <text evidence="2">The sequence shown here is derived from an EMBL/GenBank/DDBJ whole genome shotgun (WGS) entry which is preliminary data.</text>
</comment>
<evidence type="ECO:0008006" key="4">
    <source>
        <dbReference type="Google" id="ProtNLM"/>
    </source>
</evidence>
<reference evidence="2" key="1">
    <citation type="submission" date="2012-02" db="EMBL/GenBank/DDBJ databases">
        <title>Whole genome shotgun sequence of Gordonia otitidis NBRC 100426.</title>
        <authorList>
            <person name="Yoshida I."/>
            <person name="Hosoyama A."/>
            <person name="Tsuchikane K."/>
            <person name="Katsumata H."/>
            <person name="Yamazaki S."/>
            <person name="Fujita N."/>
        </authorList>
    </citation>
    <scope>NUCLEOTIDE SEQUENCE [LARGE SCALE GENOMIC DNA]</scope>
    <source>
        <strain evidence="2">NBRC 100426</strain>
    </source>
</reference>
<dbReference type="Proteomes" id="UP000005038">
    <property type="component" value="Unassembled WGS sequence"/>
</dbReference>
<feature type="compositionally biased region" description="Low complexity" evidence="1">
    <location>
        <begin position="13"/>
        <end position="50"/>
    </location>
</feature>
<dbReference type="AlphaFoldDB" id="H5TFH9"/>
<organism evidence="2 3">
    <name type="scientific">Gordonia otitidis (strain DSM 44809 / CCUG 52243 / JCM 12355 / NBRC 100426 / IFM 10032)</name>
    <dbReference type="NCBI Taxonomy" id="1108044"/>
    <lineage>
        <taxon>Bacteria</taxon>
        <taxon>Bacillati</taxon>
        <taxon>Actinomycetota</taxon>
        <taxon>Actinomycetes</taxon>
        <taxon>Mycobacteriales</taxon>
        <taxon>Gordoniaceae</taxon>
        <taxon>Gordonia</taxon>
    </lineage>
</organism>
<evidence type="ECO:0000313" key="3">
    <source>
        <dbReference type="Proteomes" id="UP000005038"/>
    </source>
</evidence>
<evidence type="ECO:0000313" key="2">
    <source>
        <dbReference type="EMBL" id="GAB32237.1"/>
    </source>
</evidence>
<keyword evidence="3" id="KW-1185">Reference proteome</keyword>
<name>H5TFH9_GORO1</name>
<accession>H5TFH9</accession>
<evidence type="ECO:0000256" key="1">
    <source>
        <dbReference type="SAM" id="MobiDB-lite"/>
    </source>
</evidence>
<sequence length="167" mass="16945">MLALAGCHANDDASSAATSTPSVVVTKTAPSSHLQPSGASTADSGAADDAGIPETEQSLPRVEGRPVTAAPAPTGERGVDASVFFGTWTRHASHLELTSDLTGTLVMGSGAVDVETWTVTWWSPKQNEISMTLGSQISKTGDGVDGLYSGKTVTGELSTGATAVRPC</sequence>
<feature type="region of interest" description="Disordered" evidence="1">
    <location>
        <begin position="1"/>
        <end position="79"/>
    </location>
</feature>
<gene>
    <name evidence="2" type="ORF">GOOTI_001_00190</name>
</gene>